<name>A0A6J1QC91_9HYME</name>
<gene>
    <name evidence="4 5" type="primary">LOC112458804</name>
</gene>
<dbReference type="Pfam" id="PF00651">
    <property type="entry name" value="BTB"/>
    <property type="match status" value="1"/>
</dbReference>
<keyword evidence="3" id="KW-1185">Reference proteome</keyword>
<evidence type="ECO:0000313" key="4">
    <source>
        <dbReference type="RefSeq" id="XP_024878375.1"/>
    </source>
</evidence>
<evidence type="ECO:0000313" key="5">
    <source>
        <dbReference type="RefSeq" id="XP_024878376.1"/>
    </source>
</evidence>
<evidence type="ECO:0000313" key="3">
    <source>
        <dbReference type="Proteomes" id="UP000504618"/>
    </source>
</evidence>
<dbReference type="SUPFAM" id="SSF54695">
    <property type="entry name" value="POZ domain"/>
    <property type="match status" value="1"/>
</dbReference>
<feature type="domain" description="BTB" evidence="2">
    <location>
        <begin position="93"/>
        <end position="160"/>
    </location>
</feature>
<dbReference type="CDD" id="cd14733">
    <property type="entry name" value="BACK"/>
    <property type="match status" value="1"/>
</dbReference>
<dbReference type="PANTHER" id="PTHR24410">
    <property type="entry name" value="HL07962P-RELATED"/>
    <property type="match status" value="1"/>
</dbReference>
<accession>A0A6J1QC91</accession>
<dbReference type="AlphaFoldDB" id="A0A6J1QC91"/>
<dbReference type="InterPro" id="IPR011333">
    <property type="entry name" value="SKP1/BTB/POZ_sf"/>
</dbReference>
<dbReference type="Proteomes" id="UP000504618">
    <property type="component" value="Unplaced"/>
</dbReference>
<dbReference type="RefSeq" id="XP_024878376.1">
    <property type="nucleotide sequence ID" value="XM_025022608.1"/>
</dbReference>
<proteinExistence type="predicted"/>
<dbReference type="GeneID" id="112458804"/>
<dbReference type="RefSeq" id="XP_024878375.1">
    <property type="nucleotide sequence ID" value="XM_025022607.1"/>
</dbReference>
<evidence type="ECO:0000256" key="1">
    <source>
        <dbReference type="SAM" id="MobiDB-lite"/>
    </source>
</evidence>
<dbReference type="PROSITE" id="PS50097">
    <property type="entry name" value="BTB"/>
    <property type="match status" value="1"/>
</dbReference>
<evidence type="ECO:0000259" key="2">
    <source>
        <dbReference type="PROSITE" id="PS50097"/>
    </source>
</evidence>
<reference evidence="4 5" key="1">
    <citation type="submission" date="2025-04" db="UniProtKB">
        <authorList>
            <consortium name="RefSeq"/>
        </authorList>
    </citation>
    <scope>IDENTIFICATION</scope>
    <source>
        <tissue evidence="4 5">Whole body</tissue>
    </source>
</reference>
<dbReference type="OrthoDB" id="10249567at2759"/>
<sequence length="250" mass="29095">MSESEIMSLEKLYLEKRLSLTESSAKESTDDSMQDSTDDSMEDLTEEQYIERKLHKMEISDKEVEDISTENTPKKEQTILSPYLCMNLLPDEESIKFIIGGKPHVISKKSLCATNSSYFKNICLTHKEIDMTNELVTDKEIRSFYQILLYIATGSIEQKDYWTLKDLLTAADKYDVPRLKLICERNLICCITIDNAIELLQFALSSNTKFLARLSKIYIKYYIERIKNTKEFRDLPQENLNKIMEFIGES</sequence>
<feature type="region of interest" description="Disordered" evidence="1">
    <location>
        <begin position="22"/>
        <end position="43"/>
    </location>
</feature>
<dbReference type="InterPro" id="IPR000210">
    <property type="entry name" value="BTB/POZ_dom"/>
</dbReference>
<dbReference type="InterPro" id="IPR051481">
    <property type="entry name" value="BTB-POZ/Galectin-3-binding"/>
</dbReference>
<organism evidence="3 4">
    <name type="scientific">Temnothorax curvispinosus</name>
    <dbReference type="NCBI Taxonomy" id="300111"/>
    <lineage>
        <taxon>Eukaryota</taxon>
        <taxon>Metazoa</taxon>
        <taxon>Ecdysozoa</taxon>
        <taxon>Arthropoda</taxon>
        <taxon>Hexapoda</taxon>
        <taxon>Insecta</taxon>
        <taxon>Pterygota</taxon>
        <taxon>Neoptera</taxon>
        <taxon>Endopterygota</taxon>
        <taxon>Hymenoptera</taxon>
        <taxon>Apocrita</taxon>
        <taxon>Aculeata</taxon>
        <taxon>Formicoidea</taxon>
        <taxon>Formicidae</taxon>
        <taxon>Myrmicinae</taxon>
        <taxon>Temnothorax</taxon>
    </lineage>
</organism>
<protein>
    <submittedName>
        <fullName evidence="4 5">Protein maternal effect lethal 26-like</fullName>
    </submittedName>
</protein>
<dbReference type="PANTHER" id="PTHR24410:SF23">
    <property type="entry name" value="BTB DOMAIN-CONTAINING PROTEIN-RELATED"/>
    <property type="match status" value="1"/>
</dbReference>
<feature type="compositionally biased region" description="Acidic residues" evidence="1">
    <location>
        <begin position="30"/>
        <end position="43"/>
    </location>
</feature>
<dbReference type="Gene3D" id="3.30.710.10">
    <property type="entry name" value="Potassium Channel Kv1.1, Chain A"/>
    <property type="match status" value="1"/>
</dbReference>